<evidence type="ECO:0000256" key="1">
    <source>
        <dbReference type="ARBA" id="ARBA00022741"/>
    </source>
</evidence>
<dbReference type="GO" id="GO:0022008">
    <property type="term" value="P:neurogenesis"/>
    <property type="evidence" value="ECO:0007669"/>
    <property type="project" value="TreeGrafter"/>
</dbReference>
<gene>
    <name evidence="4" type="ORF">WMY93_022830</name>
</gene>
<dbReference type="EMBL" id="JBBPFD010000016">
    <property type="protein sequence ID" value="KAK7893678.1"/>
    <property type="molecule type" value="Genomic_DNA"/>
</dbReference>
<dbReference type="SUPFAM" id="SSF56112">
    <property type="entry name" value="Protein kinase-like (PK-like)"/>
    <property type="match status" value="1"/>
</dbReference>
<dbReference type="PROSITE" id="PS00109">
    <property type="entry name" value="PROTEIN_KINASE_TYR"/>
    <property type="match status" value="1"/>
</dbReference>
<dbReference type="GO" id="GO:0004714">
    <property type="term" value="F:transmembrane receptor protein tyrosine kinase activity"/>
    <property type="evidence" value="ECO:0007669"/>
    <property type="project" value="TreeGrafter"/>
</dbReference>
<dbReference type="GO" id="GO:0005154">
    <property type="term" value="F:epidermal growth factor receptor binding"/>
    <property type="evidence" value="ECO:0007669"/>
    <property type="project" value="TreeGrafter"/>
</dbReference>
<sequence length="128" mass="14488">MEDCGFWQGMMYLEERRLVHRDLAARNVLVKSPNHIKITDFGLARLLDGDEKEYNADGGKNFNFACTRFPGVFIRSKQSCVFGKRDYTFISGASPQTPPCKSTSARPFIKTPACSAPGPHCRRRRENV</sequence>
<dbReference type="PANTHER" id="PTHR24416:SF90">
    <property type="entry name" value="RECEPTOR TYROSINE-PROTEIN KINASE ERBB-4"/>
    <property type="match status" value="1"/>
</dbReference>
<keyword evidence="5" id="KW-1185">Reference proteome</keyword>
<organism evidence="4 5">
    <name type="scientific">Mugilogobius chulae</name>
    <name type="common">yellowstripe goby</name>
    <dbReference type="NCBI Taxonomy" id="88201"/>
    <lineage>
        <taxon>Eukaryota</taxon>
        <taxon>Metazoa</taxon>
        <taxon>Chordata</taxon>
        <taxon>Craniata</taxon>
        <taxon>Vertebrata</taxon>
        <taxon>Euteleostomi</taxon>
        <taxon>Actinopterygii</taxon>
        <taxon>Neopterygii</taxon>
        <taxon>Teleostei</taxon>
        <taxon>Neoteleostei</taxon>
        <taxon>Acanthomorphata</taxon>
        <taxon>Gobiaria</taxon>
        <taxon>Gobiiformes</taxon>
        <taxon>Gobioidei</taxon>
        <taxon>Gobiidae</taxon>
        <taxon>Gobionellinae</taxon>
        <taxon>Mugilogobius</taxon>
    </lineage>
</organism>
<dbReference type="PANTHER" id="PTHR24416">
    <property type="entry name" value="TYROSINE-PROTEIN KINASE RECEPTOR"/>
    <property type="match status" value="1"/>
</dbReference>
<dbReference type="InterPro" id="IPR050122">
    <property type="entry name" value="RTK"/>
</dbReference>
<reference evidence="5" key="1">
    <citation type="submission" date="2024-04" db="EMBL/GenBank/DDBJ databases">
        <title>Salinicola lusitanus LLJ914,a marine bacterium isolated from the Okinawa Trough.</title>
        <authorList>
            <person name="Li J."/>
        </authorList>
    </citation>
    <scope>NUCLEOTIDE SEQUENCE [LARGE SCALE GENOMIC DNA]</scope>
</reference>
<name>A0AAW0N9N3_9GOBI</name>
<dbReference type="InterPro" id="IPR001245">
    <property type="entry name" value="Ser-Thr/Tyr_kinase_cat_dom"/>
</dbReference>
<dbReference type="GO" id="GO:0008284">
    <property type="term" value="P:positive regulation of cell population proliferation"/>
    <property type="evidence" value="ECO:0007669"/>
    <property type="project" value="TreeGrafter"/>
</dbReference>
<evidence type="ECO:0000259" key="3">
    <source>
        <dbReference type="PROSITE" id="PS50011"/>
    </source>
</evidence>
<dbReference type="GO" id="GO:0043066">
    <property type="term" value="P:negative regulation of apoptotic process"/>
    <property type="evidence" value="ECO:0007669"/>
    <property type="project" value="TreeGrafter"/>
</dbReference>
<dbReference type="GO" id="GO:0007169">
    <property type="term" value="P:cell surface receptor protein tyrosine kinase signaling pathway"/>
    <property type="evidence" value="ECO:0007669"/>
    <property type="project" value="TreeGrafter"/>
</dbReference>
<dbReference type="GO" id="GO:0005524">
    <property type="term" value="F:ATP binding"/>
    <property type="evidence" value="ECO:0007669"/>
    <property type="project" value="UniProtKB-KW"/>
</dbReference>
<keyword evidence="1" id="KW-0547">Nucleotide-binding</keyword>
<dbReference type="PROSITE" id="PS50011">
    <property type="entry name" value="PROTEIN_KINASE_DOM"/>
    <property type="match status" value="1"/>
</dbReference>
<dbReference type="InterPro" id="IPR011009">
    <property type="entry name" value="Kinase-like_dom_sf"/>
</dbReference>
<evidence type="ECO:0000256" key="2">
    <source>
        <dbReference type="ARBA" id="ARBA00022840"/>
    </source>
</evidence>
<evidence type="ECO:0000313" key="5">
    <source>
        <dbReference type="Proteomes" id="UP001460270"/>
    </source>
</evidence>
<dbReference type="InterPro" id="IPR000719">
    <property type="entry name" value="Prot_kinase_dom"/>
</dbReference>
<accession>A0AAW0N9N3</accession>
<comment type="caution">
    <text evidence="4">The sequence shown here is derived from an EMBL/GenBank/DDBJ whole genome shotgun (WGS) entry which is preliminary data.</text>
</comment>
<keyword evidence="2" id="KW-0067">ATP-binding</keyword>
<evidence type="ECO:0000313" key="4">
    <source>
        <dbReference type="EMBL" id="KAK7893678.1"/>
    </source>
</evidence>
<dbReference type="AlphaFoldDB" id="A0AAW0N9N3"/>
<dbReference type="Gene3D" id="1.10.510.10">
    <property type="entry name" value="Transferase(Phosphotransferase) domain 1"/>
    <property type="match status" value="1"/>
</dbReference>
<proteinExistence type="predicted"/>
<dbReference type="GO" id="GO:0043235">
    <property type="term" value="C:receptor complex"/>
    <property type="evidence" value="ECO:0007669"/>
    <property type="project" value="TreeGrafter"/>
</dbReference>
<dbReference type="Proteomes" id="UP001460270">
    <property type="component" value="Unassembled WGS sequence"/>
</dbReference>
<feature type="domain" description="Protein kinase" evidence="3">
    <location>
        <begin position="1"/>
        <end position="128"/>
    </location>
</feature>
<dbReference type="Pfam" id="PF07714">
    <property type="entry name" value="PK_Tyr_Ser-Thr"/>
    <property type="match status" value="1"/>
</dbReference>
<protein>
    <recommendedName>
        <fullName evidence="3">Protein kinase domain-containing protein</fullName>
    </recommendedName>
</protein>
<dbReference type="GO" id="GO:0009925">
    <property type="term" value="C:basal plasma membrane"/>
    <property type="evidence" value="ECO:0007669"/>
    <property type="project" value="TreeGrafter"/>
</dbReference>
<dbReference type="InterPro" id="IPR008266">
    <property type="entry name" value="Tyr_kinase_AS"/>
</dbReference>